<dbReference type="Proteomes" id="UP000557566">
    <property type="component" value="Unassembled WGS sequence"/>
</dbReference>
<evidence type="ECO:0000256" key="5">
    <source>
        <dbReference type="SAM" id="Phobius"/>
    </source>
</evidence>
<dbReference type="PANTHER" id="PTHR39608:SF1">
    <property type="entry name" value="INTEGRAL MEMBRANE PROTEIN (AFU_ORTHOLOGUE AFUA_5G08640)"/>
    <property type="match status" value="1"/>
</dbReference>
<gene>
    <name evidence="7" type="ORF">G6O67_005391</name>
</gene>
<keyword evidence="4 5" id="KW-0472">Membrane</keyword>
<dbReference type="PANTHER" id="PTHR39608">
    <property type="entry name" value="INTEGRAL MEMBRANE PROTEIN (AFU_ORTHOLOGUE AFUA_5G08640)"/>
    <property type="match status" value="1"/>
</dbReference>
<keyword evidence="3 5" id="KW-1133">Transmembrane helix</keyword>
<evidence type="ECO:0000256" key="1">
    <source>
        <dbReference type="ARBA" id="ARBA00004141"/>
    </source>
</evidence>
<proteinExistence type="predicted"/>
<sequence length="156" mass="17120">MAAWLKIVTMALRIAQLICAVIIIAIASEYMAGLKDQDAGHLSRFIFTDVVAAISLFLAFIWLIPFSSNHMNWHLDYILVLLSGAAAGWLIYSSERDCGKAKLSDSQAVSKGLEEGASVCDKWRALYVSAIISGALWLLSAGVGFFWVKKHIRTAK</sequence>
<protein>
    <recommendedName>
        <fullName evidence="6">MARVEL domain-containing protein</fullName>
    </recommendedName>
</protein>
<feature type="transmembrane region" description="Helical" evidence="5">
    <location>
        <begin position="12"/>
        <end position="33"/>
    </location>
</feature>
<feature type="domain" description="MARVEL" evidence="6">
    <location>
        <begin position="9"/>
        <end position="142"/>
    </location>
</feature>
<dbReference type="OrthoDB" id="4074965at2759"/>
<keyword evidence="8" id="KW-1185">Reference proteome</keyword>
<organism evidence="7 8">
    <name type="scientific">Ophiocordyceps sinensis</name>
    <dbReference type="NCBI Taxonomy" id="72228"/>
    <lineage>
        <taxon>Eukaryota</taxon>
        <taxon>Fungi</taxon>
        <taxon>Dikarya</taxon>
        <taxon>Ascomycota</taxon>
        <taxon>Pezizomycotina</taxon>
        <taxon>Sordariomycetes</taxon>
        <taxon>Hypocreomycetidae</taxon>
        <taxon>Hypocreales</taxon>
        <taxon>Ophiocordycipitaceae</taxon>
        <taxon>Ophiocordyceps</taxon>
    </lineage>
</organism>
<comment type="caution">
    <text evidence="7">The sequence shown here is derived from an EMBL/GenBank/DDBJ whole genome shotgun (WGS) entry which is preliminary data.</text>
</comment>
<comment type="subcellular location">
    <subcellularLocation>
        <location evidence="1">Membrane</location>
        <topology evidence="1">Multi-pass membrane protein</topology>
    </subcellularLocation>
</comment>
<accession>A0A8H4V5V1</accession>
<keyword evidence="2 5" id="KW-0812">Transmembrane</keyword>
<feature type="transmembrane region" description="Helical" evidence="5">
    <location>
        <begin position="45"/>
        <end position="63"/>
    </location>
</feature>
<feature type="transmembrane region" description="Helical" evidence="5">
    <location>
        <begin position="125"/>
        <end position="148"/>
    </location>
</feature>
<dbReference type="AlphaFoldDB" id="A0A8H4V5V1"/>
<evidence type="ECO:0000313" key="7">
    <source>
        <dbReference type="EMBL" id="KAF4509088.1"/>
    </source>
</evidence>
<evidence type="ECO:0000256" key="3">
    <source>
        <dbReference type="ARBA" id="ARBA00022989"/>
    </source>
</evidence>
<evidence type="ECO:0000256" key="4">
    <source>
        <dbReference type="ARBA" id="ARBA00023136"/>
    </source>
</evidence>
<dbReference type="Pfam" id="PF01284">
    <property type="entry name" value="MARVEL"/>
    <property type="match status" value="1"/>
</dbReference>
<evidence type="ECO:0000259" key="6">
    <source>
        <dbReference type="Pfam" id="PF01284"/>
    </source>
</evidence>
<dbReference type="GO" id="GO:0016020">
    <property type="term" value="C:membrane"/>
    <property type="evidence" value="ECO:0007669"/>
    <property type="project" value="UniProtKB-SubCell"/>
</dbReference>
<feature type="transmembrane region" description="Helical" evidence="5">
    <location>
        <begin position="75"/>
        <end position="92"/>
    </location>
</feature>
<dbReference type="EMBL" id="JAAVMX010000005">
    <property type="protein sequence ID" value="KAF4509088.1"/>
    <property type="molecule type" value="Genomic_DNA"/>
</dbReference>
<reference evidence="7 8" key="1">
    <citation type="journal article" date="2020" name="Genome Biol. Evol.">
        <title>A new high-quality draft genome assembly of the Chinese cordyceps Ophiocordyceps sinensis.</title>
        <authorList>
            <person name="Shu R."/>
            <person name="Zhang J."/>
            <person name="Meng Q."/>
            <person name="Zhang H."/>
            <person name="Zhou G."/>
            <person name="Li M."/>
            <person name="Wu P."/>
            <person name="Zhao Y."/>
            <person name="Chen C."/>
            <person name="Qin Q."/>
        </authorList>
    </citation>
    <scope>NUCLEOTIDE SEQUENCE [LARGE SCALE GENOMIC DNA]</scope>
    <source>
        <strain evidence="7 8">IOZ07</strain>
    </source>
</reference>
<name>A0A8H4V5V1_9HYPO</name>
<evidence type="ECO:0000256" key="2">
    <source>
        <dbReference type="ARBA" id="ARBA00022692"/>
    </source>
</evidence>
<evidence type="ECO:0000313" key="8">
    <source>
        <dbReference type="Proteomes" id="UP000557566"/>
    </source>
</evidence>
<dbReference type="InterPro" id="IPR008253">
    <property type="entry name" value="Marvel"/>
</dbReference>